<dbReference type="EMBL" id="KZ302002">
    <property type="protein sequence ID" value="PFH50497.1"/>
    <property type="molecule type" value="Genomic_DNA"/>
</dbReference>
<dbReference type="STRING" id="703135.A0A2A9NQG9"/>
<evidence type="ECO:0000313" key="2">
    <source>
        <dbReference type="EMBL" id="PFH50497.1"/>
    </source>
</evidence>
<accession>A0A2A9NQG9</accession>
<feature type="compositionally biased region" description="Polar residues" evidence="1">
    <location>
        <begin position="43"/>
        <end position="52"/>
    </location>
</feature>
<feature type="region of interest" description="Disordered" evidence="1">
    <location>
        <begin position="228"/>
        <end position="277"/>
    </location>
</feature>
<feature type="compositionally biased region" description="Polar residues" evidence="1">
    <location>
        <begin position="78"/>
        <end position="88"/>
    </location>
</feature>
<feature type="region of interest" description="Disordered" evidence="1">
    <location>
        <begin position="16"/>
        <end position="215"/>
    </location>
</feature>
<proteinExistence type="predicted"/>
<feature type="region of interest" description="Disordered" evidence="1">
    <location>
        <begin position="421"/>
        <end position="473"/>
    </location>
</feature>
<feature type="region of interest" description="Disordered" evidence="1">
    <location>
        <begin position="960"/>
        <end position="982"/>
    </location>
</feature>
<organism evidence="2 3">
    <name type="scientific">Amanita thiersii Skay4041</name>
    <dbReference type="NCBI Taxonomy" id="703135"/>
    <lineage>
        <taxon>Eukaryota</taxon>
        <taxon>Fungi</taxon>
        <taxon>Dikarya</taxon>
        <taxon>Basidiomycota</taxon>
        <taxon>Agaricomycotina</taxon>
        <taxon>Agaricomycetes</taxon>
        <taxon>Agaricomycetidae</taxon>
        <taxon>Agaricales</taxon>
        <taxon>Pluteineae</taxon>
        <taxon>Amanitaceae</taxon>
        <taxon>Amanita</taxon>
    </lineage>
</organism>
<protein>
    <submittedName>
        <fullName evidence="2">Uncharacterized protein</fullName>
    </submittedName>
</protein>
<reference evidence="2 3" key="1">
    <citation type="submission" date="2014-02" db="EMBL/GenBank/DDBJ databases">
        <title>Transposable element dynamics among asymbiotic and ectomycorrhizal Amanita fungi.</title>
        <authorList>
            <consortium name="DOE Joint Genome Institute"/>
            <person name="Hess J."/>
            <person name="Skrede I."/>
            <person name="Wolfe B."/>
            <person name="LaButti K."/>
            <person name="Ohm R.A."/>
            <person name="Grigoriev I.V."/>
            <person name="Pringle A."/>
        </authorList>
    </citation>
    <scope>NUCLEOTIDE SEQUENCE [LARGE SCALE GENOMIC DNA]</scope>
    <source>
        <strain evidence="2 3">SKay4041</strain>
    </source>
</reference>
<feature type="compositionally biased region" description="Polar residues" evidence="1">
    <location>
        <begin position="246"/>
        <end position="274"/>
    </location>
</feature>
<feature type="region of interest" description="Disordered" evidence="1">
    <location>
        <begin position="368"/>
        <end position="392"/>
    </location>
</feature>
<evidence type="ECO:0000256" key="1">
    <source>
        <dbReference type="SAM" id="MobiDB-lite"/>
    </source>
</evidence>
<feature type="compositionally biased region" description="Polar residues" evidence="1">
    <location>
        <begin position="441"/>
        <end position="452"/>
    </location>
</feature>
<dbReference type="OrthoDB" id="3258279at2759"/>
<feature type="compositionally biased region" description="Basic and acidic residues" evidence="1">
    <location>
        <begin position="424"/>
        <end position="433"/>
    </location>
</feature>
<gene>
    <name evidence="2" type="ORF">AMATHDRAFT_47821</name>
</gene>
<sequence length="1018" mass="111649">MNNNNDADGQLALAMQSDKDQLQNVTQLISPPPEESLRRPLRQPSTEPPSTTSKRKRRTQPTTQALTPNPKPRKHAKQTSVGLESPTRTVLHEFDVNSTPTKSKRVTILSPHTHNSNADYIQPVEALQVPQPHRSTRTRRSATPIPPYEPPSDVFTPPREVIATPTAKSTKPRSRSKGLSRSSPIKIIPVKKELPDIDLNAPMPPPSPSEDPILLSGPIELLNYTSAQSSRNSKLFTNPVEPVSNLVPTQTDSSSAAGRNSSNDNVSNGPNSESPVYYNWISHTQPINSSSPFNSSSQMDNNSSDAAIPPVDLPVLDFNDLPPSSDDWSDSDLDDDITKLDEANIVEEGEGQYTGKWKTVLVKIKHDPPSSATRARMEQWGRPISPFPEEARLPQLNLGEEDEPMAPPAQEPNLELQDELDEEEVHRMSVEPDPHDEEAAPSTSRPSETVNVVSEPEANHVNNSTTNSSSVTAEPVEMNLVFPSQDDDDQSSDDDADVSLVKITSADPRAAARAAAILKQHDYDCFTNIKSKPRHSMFGRSSRRSSTVAEALARKSLLGGGIVKDKARLSRASTGVLGNKVFIPGAPVTTLPDLLREAEVEVSFTSFSSTPRKNSHDNTLSFLDEGKSNLGLLDLSTISILDQTDCERDWTKEDWKLLDACFTDERLRVGSNLGIGGDGLADVDSVGLDNVVLRYIDFLGGEDAARRLGPDWDREVIMQRAKALRKKQRSGKVAPPTIPQTPTSSKFGFFGSSPDMEVPDFTPLKERLAFRRRTRPILPPPNAEGAPFQNLLGDSGESKKLPASLMAPRYAHLLEEAKSISASDPSSTEHEEFPAVGNATVTDEVTRVNIEGEDKLRNPKTPATFGSRVKGILFSYLPSLSKTAPQPSRNVSRQPGLPLPPVDVLERHRGPIATPARQPLPKPKHPKELVNLHPPPLPAPKTSMIPRRTKPQRLVELHPAPRKSQEAGHVTRPRRSSNGSVKEMVKTYEEMSKVNEAAAKVLTVPVRERPAARPAWRP</sequence>
<feature type="compositionally biased region" description="Low complexity" evidence="1">
    <location>
        <begin position="461"/>
        <end position="472"/>
    </location>
</feature>
<feature type="compositionally biased region" description="Polar residues" evidence="1">
    <location>
        <begin position="110"/>
        <end position="119"/>
    </location>
</feature>
<feature type="region of interest" description="Disordered" evidence="1">
    <location>
        <begin position="726"/>
        <end position="752"/>
    </location>
</feature>
<evidence type="ECO:0000313" key="3">
    <source>
        <dbReference type="Proteomes" id="UP000242287"/>
    </source>
</evidence>
<dbReference type="Proteomes" id="UP000242287">
    <property type="component" value="Unassembled WGS sequence"/>
</dbReference>
<keyword evidence="3" id="KW-1185">Reference proteome</keyword>
<name>A0A2A9NQG9_9AGAR</name>
<dbReference type="AlphaFoldDB" id="A0A2A9NQG9"/>